<accession>A0A0E9WTZ0</accession>
<reference evidence="1" key="2">
    <citation type="journal article" date="2015" name="Fish Shellfish Immunol.">
        <title>Early steps in the European eel (Anguilla anguilla)-Vibrio vulnificus interaction in the gills: Role of the RtxA13 toxin.</title>
        <authorList>
            <person name="Callol A."/>
            <person name="Pajuelo D."/>
            <person name="Ebbesson L."/>
            <person name="Teles M."/>
            <person name="MacKenzie S."/>
            <person name="Amaro C."/>
        </authorList>
    </citation>
    <scope>NUCLEOTIDE SEQUENCE</scope>
</reference>
<evidence type="ECO:0000313" key="1">
    <source>
        <dbReference type="EMBL" id="JAH93025.1"/>
    </source>
</evidence>
<reference evidence="1" key="1">
    <citation type="submission" date="2014-11" db="EMBL/GenBank/DDBJ databases">
        <authorList>
            <person name="Amaro Gonzalez C."/>
        </authorList>
    </citation>
    <scope>NUCLEOTIDE SEQUENCE</scope>
</reference>
<dbReference type="AlphaFoldDB" id="A0A0E9WTZ0"/>
<dbReference type="EMBL" id="GBXM01015552">
    <property type="protein sequence ID" value="JAH93025.1"/>
    <property type="molecule type" value="Transcribed_RNA"/>
</dbReference>
<name>A0A0E9WTZ0_ANGAN</name>
<protein>
    <submittedName>
        <fullName evidence="1">Uncharacterized protein</fullName>
    </submittedName>
</protein>
<sequence length="72" mass="8239">MSSIVRFCISCTHISSPFIGSLMVPKFEAASFRNYPNCPSSTCNNYFIIMRDVSVRFYRVALVIVLVENYTM</sequence>
<organism evidence="1">
    <name type="scientific">Anguilla anguilla</name>
    <name type="common">European freshwater eel</name>
    <name type="synonym">Muraena anguilla</name>
    <dbReference type="NCBI Taxonomy" id="7936"/>
    <lineage>
        <taxon>Eukaryota</taxon>
        <taxon>Metazoa</taxon>
        <taxon>Chordata</taxon>
        <taxon>Craniata</taxon>
        <taxon>Vertebrata</taxon>
        <taxon>Euteleostomi</taxon>
        <taxon>Actinopterygii</taxon>
        <taxon>Neopterygii</taxon>
        <taxon>Teleostei</taxon>
        <taxon>Anguilliformes</taxon>
        <taxon>Anguillidae</taxon>
        <taxon>Anguilla</taxon>
    </lineage>
</organism>
<proteinExistence type="predicted"/>